<organism evidence="6">
    <name type="scientific">Sigmofec virus UA08Rod_6083</name>
    <dbReference type="NCBI Taxonomy" id="2929451"/>
    <lineage>
        <taxon>Viruses</taxon>
        <taxon>Monodnaviria</taxon>
        <taxon>Sangervirae</taxon>
        <taxon>Phixviricota</taxon>
        <taxon>Malgrandaviricetes</taxon>
        <taxon>Petitvirales</taxon>
        <taxon>Microviridae</taxon>
    </lineage>
</organism>
<dbReference type="InterPro" id="IPR037002">
    <property type="entry name" value="Microviridae_protein_F_sf"/>
</dbReference>
<dbReference type="InterPro" id="IPR003514">
    <property type="entry name" value="Microviridae_protein_F"/>
</dbReference>
<evidence type="ECO:0000256" key="2">
    <source>
        <dbReference type="ARBA" id="ARBA00009963"/>
    </source>
</evidence>
<dbReference type="GO" id="GO:0005198">
    <property type="term" value="F:structural molecule activity"/>
    <property type="evidence" value="ECO:0007669"/>
    <property type="project" value="InterPro"/>
</dbReference>
<evidence type="ECO:0000256" key="4">
    <source>
        <dbReference type="ARBA" id="ARBA00022561"/>
    </source>
</evidence>
<protein>
    <submittedName>
        <fullName evidence="6">Major capsid protein</fullName>
    </submittedName>
</protein>
<comment type="similarity">
    <text evidence="2">Belongs to the microviridae F protein family.</text>
</comment>
<evidence type="ECO:0000256" key="3">
    <source>
        <dbReference type="ARBA" id="ARBA00022431"/>
    </source>
</evidence>
<keyword evidence="5" id="KW-0946">Virion</keyword>
<evidence type="ECO:0000256" key="5">
    <source>
        <dbReference type="ARBA" id="ARBA00022844"/>
    </source>
</evidence>
<sequence length="531" mass="59183">MFNDVYVPALAGRSFQDLSHACRFDAACGPIYPVHVEEVLPGDYGSFTYNALIKTNGAKAPTMGTYDVYLETFFCRKANYYSQLHTNMPQAPQLKPAAAAFHSIAPGVSSSTISAYIYPGSLLDFLGMPVGVTWDVANPRANYRKSIVLDPVSAYYDIFRSWYMDPQNPYFYYGTYDDFATDDPSFHYAQEKTSALLEGLQSVYNSTVPYVCTGTSKWPGQMLFSGSAGEGPALKVVPIGLVLGPYRADLMNNFLNSDTVTEIANSARITVASDSTITFDQIIASEKDFEFNNRGVLSGYRYRDWVRSQYGVTPSTDLCQPQFLGRIHFTIGFDDVVQNNPVEGSAPGDVFGRAMGSTGGNSRPIRMAFADHGYIFTVLRIVPRIDYCRYIEPYLTRTTVEDIFTPSYDNMPFEPVFYWDIDASVAVPPESGNPEPVGYRPAWSGYRSRVNRSHGSFSSPNQSFWVLQRSFEDIAPVDVRFESDIFTPYINPIDGNTPFASTSIESNNFRVQVAVGCKMRRPIKRASLPSL</sequence>
<reference evidence="6" key="1">
    <citation type="submission" date="2022-02" db="EMBL/GenBank/DDBJ databases">
        <title>Towards deciphering the DNA virus diversity associated with rodent species in the families Cricetidae and Heteromyidae.</title>
        <authorList>
            <person name="Lund M."/>
            <person name="Larsen B.B."/>
            <person name="Gryseels S."/>
            <person name="Kraberger S."/>
            <person name="Rowsey D.M."/>
            <person name="Steger L."/>
            <person name="Yule K.M."/>
            <person name="Upham N.S."/>
            <person name="Worobey M."/>
            <person name="Van Doorslaer K."/>
            <person name="Varsani A."/>
        </authorList>
    </citation>
    <scope>NUCLEOTIDE SEQUENCE</scope>
    <source>
        <strain evidence="6">UA08Rod_6083</strain>
    </source>
</reference>
<evidence type="ECO:0000256" key="1">
    <source>
        <dbReference type="ARBA" id="ARBA00004328"/>
    </source>
</evidence>
<dbReference type="Gene3D" id="2.60.169.10">
    <property type="entry name" value="Microviridae F protein"/>
    <property type="match status" value="2"/>
</dbReference>
<dbReference type="InterPro" id="IPR016184">
    <property type="entry name" value="Capsid/spike_ssDNA_virus"/>
</dbReference>
<comment type="subcellular location">
    <subcellularLocation>
        <location evidence="1">Virion</location>
    </subcellularLocation>
</comment>
<dbReference type="GO" id="GO:0039615">
    <property type="term" value="C:T=1 icosahedral viral capsid"/>
    <property type="evidence" value="ECO:0007669"/>
    <property type="project" value="UniProtKB-KW"/>
</dbReference>
<keyword evidence="4" id="KW-0167">Capsid protein</keyword>
<dbReference type="EMBL" id="OM869520">
    <property type="protein sequence ID" value="UPW40931.1"/>
    <property type="molecule type" value="Genomic_DNA"/>
</dbReference>
<name>A0A976R576_9VIRU</name>
<evidence type="ECO:0000313" key="6">
    <source>
        <dbReference type="EMBL" id="UPW40931.1"/>
    </source>
</evidence>
<proteinExistence type="inferred from homology"/>
<accession>A0A976R576</accession>
<dbReference type="Pfam" id="PF02305">
    <property type="entry name" value="Phage_F"/>
    <property type="match status" value="1"/>
</dbReference>
<dbReference type="SUPFAM" id="SSF88645">
    <property type="entry name" value="ssDNA viruses"/>
    <property type="match status" value="1"/>
</dbReference>
<keyword evidence="3" id="KW-1140">T=1 icosahedral capsid protein</keyword>